<evidence type="ECO:0000256" key="5">
    <source>
        <dbReference type="SAM" id="Phobius"/>
    </source>
</evidence>
<feature type="transmembrane region" description="Helical" evidence="5">
    <location>
        <begin position="233"/>
        <end position="253"/>
    </location>
</feature>
<feature type="transmembrane region" description="Helical" evidence="5">
    <location>
        <begin position="168"/>
        <end position="190"/>
    </location>
</feature>
<feature type="transmembrane region" description="Helical" evidence="5">
    <location>
        <begin position="6"/>
        <end position="28"/>
    </location>
</feature>
<name>A0ABW3FR32_9PSEU</name>
<feature type="transmembrane region" description="Helical" evidence="5">
    <location>
        <begin position="55"/>
        <end position="76"/>
    </location>
</feature>
<proteinExistence type="predicted"/>
<keyword evidence="3 5" id="KW-1133">Transmembrane helix</keyword>
<dbReference type="InterPro" id="IPR037185">
    <property type="entry name" value="EmrE-like"/>
</dbReference>
<dbReference type="EMBL" id="JBHTIW010000007">
    <property type="protein sequence ID" value="MFD0920605.1"/>
    <property type="molecule type" value="Genomic_DNA"/>
</dbReference>
<keyword evidence="4 5" id="KW-0472">Membrane</keyword>
<keyword evidence="2 5" id="KW-0812">Transmembrane</keyword>
<feature type="transmembrane region" description="Helical" evidence="5">
    <location>
        <begin position="202"/>
        <end position="221"/>
    </location>
</feature>
<evidence type="ECO:0000313" key="7">
    <source>
        <dbReference type="Proteomes" id="UP001597018"/>
    </source>
</evidence>
<sequence>MSTDGSVLAIAVPAAVVGAASFGMASVVQQQATKKAPQLAATNPRLLVALVRDPVWIGSVVTVVAGLSLQMVGLAFGPLMLVQPLLLSSLLFAAVFAAWFSGRRPDRILLLGVVCCIAGLSTFLAVARPTAPRRVDIGMDAVPLAALFAAIVAACVVVSFRARDEVKVLALALATGVLYGVTAALLKTVAAQLRFGGITAPFTHWTLYAVCVVGPSGFLLSQHAFQRGMFLSPALTIIAVTDPLVSVAAGASWFGERPASSPGALAGESLGALVLVAGVALLAKRGAHLRRESDRAGRAVTGG</sequence>
<dbReference type="Pfam" id="PF05653">
    <property type="entry name" value="Mg_trans_NIPA"/>
    <property type="match status" value="1"/>
</dbReference>
<organism evidence="6 7">
    <name type="scientific">Saccharopolyspora rosea</name>
    <dbReference type="NCBI Taxonomy" id="524884"/>
    <lineage>
        <taxon>Bacteria</taxon>
        <taxon>Bacillati</taxon>
        <taxon>Actinomycetota</taxon>
        <taxon>Actinomycetes</taxon>
        <taxon>Pseudonocardiales</taxon>
        <taxon>Pseudonocardiaceae</taxon>
        <taxon>Saccharopolyspora</taxon>
    </lineage>
</organism>
<gene>
    <name evidence="6" type="ORF">ACFQ16_12700</name>
</gene>
<reference evidence="7" key="1">
    <citation type="journal article" date="2019" name="Int. J. Syst. Evol. Microbiol.">
        <title>The Global Catalogue of Microorganisms (GCM) 10K type strain sequencing project: providing services to taxonomists for standard genome sequencing and annotation.</title>
        <authorList>
            <consortium name="The Broad Institute Genomics Platform"/>
            <consortium name="The Broad Institute Genome Sequencing Center for Infectious Disease"/>
            <person name="Wu L."/>
            <person name="Ma J."/>
        </authorList>
    </citation>
    <scope>NUCLEOTIDE SEQUENCE [LARGE SCALE GENOMIC DNA]</scope>
    <source>
        <strain evidence="7">CCUG 56401</strain>
    </source>
</reference>
<keyword evidence="7" id="KW-1185">Reference proteome</keyword>
<feature type="transmembrane region" description="Helical" evidence="5">
    <location>
        <begin position="108"/>
        <end position="129"/>
    </location>
</feature>
<evidence type="ECO:0000256" key="4">
    <source>
        <dbReference type="ARBA" id="ARBA00023136"/>
    </source>
</evidence>
<dbReference type="RefSeq" id="WP_263248248.1">
    <property type="nucleotide sequence ID" value="NZ_BAABLT010000005.1"/>
</dbReference>
<comment type="subcellular location">
    <subcellularLocation>
        <location evidence="1">Membrane</location>
        <topology evidence="1">Multi-pass membrane protein</topology>
    </subcellularLocation>
</comment>
<comment type="caution">
    <text evidence="6">The sequence shown here is derived from an EMBL/GenBank/DDBJ whole genome shotgun (WGS) entry which is preliminary data.</text>
</comment>
<dbReference type="PANTHER" id="PTHR40761:SF1">
    <property type="entry name" value="CONSERVED INTEGRAL MEMBRANE ALANINE VALINE AND LEUCINE RICH PROTEIN-RELATED"/>
    <property type="match status" value="1"/>
</dbReference>
<protein>
    <submittedName>
        <fullName evidence="6">DMT family transporter</fullName>
    </submittedName>
</protein>
<dbReference type="PANTHER" id="PTHR40761">
    <property type="entry name" value="CONSERVED INTEGRAL MEMBRANE ALANINE VALINE AND LEUCINE RICH PROTEIN-RELATED"/>
    <property type="match status" value="1"/>
</dbReference>
<dbReference type="NCBIfam" id="NF038012">
    <property type="entry name" value="DMT_1"/>
    <property type="match status" value="1"/>
</dbReference>
<evidence type="ECO:0000256" key="3">
    <source>
        <dbReference type="ARBA" id="ARBA00022989"/>
    </source>
</evidence>
<dbReference type="Proteomes" id="UP001597018">
    <property type="component" value="Unassembled WGS sequence"/>
</dbReference>
<dbReference type="SUPFAM" id="SSF103481">
    <property type="entry name" value="Multidrug resistance efflux transporter EmrE"/>
    <property type="match status" value="1"/>
</dbReference>
<evidence type="ECO:0000313" key="6">
    <source>
        <dbReference type="EMBL" id="MFD0920605.1"/>
    </source>
</evidence>
<dbReference type="InterPro" id="IPR008521">
    <property type="entry name" value="Mg_trans_NIPA"/>
</dbReference>
<evidence type="ECO:0000256" key="1">
    <source>
        <dbReference type="ARBA" id="ARBA00004141"/>
    </source>
</evidence>
<evidence type="ECO:0000256" key="2">
    <source>
        <dbReference type="ARBA" id="ARBA00022692"/>
    </source>
</evidence>
<feature type="transmembrane region" description="Helical" evidence="5">
    <location>
        <begin position="141"/>
        <end position="161"/>
    </location>
</feature>
<feature type="transmembrane region" description="Helical" evidence="5">
    <location>
        <begin position="265"/>
        <end position="283"/>
    </location>
</feature>
<feature type="transmembrane region" description="Helical" evidence="5">
    <location>
        <begin position="82"/>
        <end position="101"/>
    </location>
</feature>
<accession>A0ABW3FR32</accession>